<evidence type="ECO:0000313" key="11">
    <source>
        <dbReference type="EMBL" id="OEJ92043.1"/>
    </source>
</evidence>
<protein>
    <recommendedName>
        <fullName evidence="10">Dolichyl-diphosphooligosaccharide--protein glycosyltransferase subunit 1</fullName>
    </recommendedName>
</protein>
<dbReference type="STRING" id="29833.A0A1E5RZ93"/>
<evidence type="ECO:0000256" key="8">
    <source>
        <dbReference type="ARBA" id="ARBA00022989"/>
    </source>
</evidence>
<evidence type="ECO:0000256" key="4">
    <source>
        <dbReference type="ARBA" id="ARBA00008905"/>
    </source>
</evidence>
<keyword evidence="6 10" id="KW-0732">Signal</keyword>
<comment type="subunit">
    <text evidence="10">Component of the oligosaccharyltransferase (OST) complex.</text>
</comment>
<dbReference type="OrthoDB" id="310030at2759"/>
<comment type="similarity">
    <text evidence="4 10">Belongs to the OST1 family.</text>
</comment>
<feature type="signal peptide" evidence="10">
    <location>
        <begin position="1"/>
        <end position="22"/>
    </location>
</feature>
<evidence type="ECO:0000256" key="6">
    <source>
        <dbReference type="ARBA" id="ARBA00022729"/>
    </source>
</evidence>
<feature type="unsure residue" description="D or N" evidence="11">
    <location>
        <position position="50"/>
    </location>
</feature>
<dbReference type="VEuPathDB" id="FungiDB:AWRI3580_g914"/>
<dbReference type="UniPathway" id="UPA00378"/>
<dbReference type="GO" id="GO:0018279">
    <property type="term" value="P:protein N-linked glycosylation via asparagine"/>
    <property type="evidence" value="ECO:0007669"/>
    <property type="project" value="TreeGrafter"/>
</dbReference>
<keyword evidence="5" id="KW-0812">Transmembrane</keyword>
<comment type="subcellular location">
    <subcellularLocation>
        <location evidence="2 10">Endoplasmic reticulum membrane</location>
        <topology evidence="2 10">Single-pass type I membrane protein</topology>
    </subcellularLocation>
</comment>
<dbReference type="GO" id="GO:0008250">
    <property type="term" value="C:oligosaccharyltransferase complex"/>
    <property type="evidence" value="ECO:0007669"/>
    <property type="project" value="UniProtKB-UniRule"/>
</dbReference>
<evidence type="ECO:0000256" key="9">
    <source>
        <dbReference type="ARBA" id="ARBA00023136"/>
    </source>
</evidence>
<evidence type="ECO:0000313" key="12">
    <source>
        <dbReference type="Proteomes" id="UP000095358"/>
    </source>
</evidence>
<organism evidence="11 12">
    <name type="scientific">Hanseniaspora uvarum</name>
    <name type="common">Yeast</name>
    <name type="synonym">Kloeckera apiculata</name>
    <dbReference type="NCBI Taxonomy" id="29833"/>
    <lineage>
        <taxon>Eukaryota</taxon>
        <taxon>Fungi</taxon>
        <taxon>Dikarya</taxon>
        <taxon>Ascomycota</taxon>
        <taxon>Saccharomycotina</taxon>
        <taxon>Saccharomycetes</taxon>
        <taxon>Saccharomycodales</taxon>
        <taxon>Saccharomycodaceae</taxon>
        <taxon>Hanseniaspora</taxon>
    </lineage>
</organism>
<evidence type="ECO:0000256" key="3">
    <source>
        <dbReference type="ARBA" id="ARBA00004922"/>
    </source>
</evidence>
<keyword evidence="12" id="KW-1185">Reference proteome</keyword>
<dbReference type="InterPro" id="IPR007676">
    <property type="entry name" value="Ribophorin_I"/>
</dbReference>
<feature type="chain" id="PRO_5009028125" description="Dolichyl-diphosphooligosaccharide--protein glycosyltransferase subunit 1" evidence="10">
    <location>
        <begin position="23"/>
        <end position="489"/>
    </location>
</feature>
<evidence type="ECO:0000256" key="2">
    <source>
        <dbReference type="ARBA" id="ARBA00004115"/>
    </source>
</evidence>
<dbReference type="PANTHER" id="PTHR21049">
    <property type="entry name" value="RIBOPHORIN I"/>
    <property type="match status" value="1"/>
</dbReference>
<dbReference type="PANTHER" id="PTHR21049:SF0">
    <property type="entry name" value="DOLICHYL-DIPHOSPHOOLIGOSACCHARIDE--PROTEIN GLYCOSYLTRANSFERASE SUBUNIT 1"/>
    <property type="match status" value="1"/>
</dbReference>
<evidence type="ECO:0000256" key="5">
    <source>
        <dbReference type="ARBA" id="ARBA00022692"/>
    </source>
</evidence>
<dbReference type="Proteomes" id="UP000095358">
    <property type="component" value="Unassembled WGS sequence"/>
</dbReference>
<dbReference type="AlphaFoldDB" id="A0A1E5RZ93"/>
<reference evidence="12" key="1">
    <citation type="journal article" date="2016" name="Genome Announc.">
        <title>Genome sequences of three species of Hanseniaspora isolated from spontaneous wine fermentations.</title>
        <authorList>
            <person name="Sternes P.R."/>
            <person name="Lee D."/>
            <person name="Kutyna D.R."/>
            <person name="Borneman A.R."/>
        </authorList>
    </citation>
    <scope>NUCLEOTIDE SEQUENCE [LARGE SCALE GENOMIC DNA]</scope>
    <source>
        <strain evidence="12">AWRI3580</strain>
    </source>
</reference>
<accession>A0A1E5RZ93</accession>
<name>A0A1E5RZ93_HANUV</name>
<dbReference type="GO" id="GO:0016740">
    <property type="term" value="F:transferase activity"/>
    <property type="evidence" value="ECO:0007669"/>
    <property type="project" value="UniProtKB-KW"/>
</dbReference>
<sequence>MFSNLLGSAVCFYAFLISLSNAFNIDFYNHMLEINENRMIIERNNLLISDVGNSKFFNFKLFQDYESFVNDLIVIDNDTQQKSVLPYTYDKKSNSINIDISETSGNELDLNIIVQISHDLIQLRNSVMKDLSDDKQYATIPIQKIPQSDYHINKYESTLMNNIPGNKRVLEFDEDVTYFVENDNQTGYILEKSIKDIQPSTTQEILDVSFKITTPMLTAKKAIRNVHLSHWANTIQFDEHYIIENDVPQLEKTFKRKEYMKYQNLNYGQSGLALSQLDVFIPANSFDHYYKDDLGMITTMKTGHYSKTNLDTMSLKPRYPILGKWKYIFNIGWVNKLEQFSHYLAATSTETDKQYLLEIPVLDGANNIIYENLDINIILPEGVVVKSIYAPDLNDLPGDFKKPQIGMNKYENLFDYSEEKSSEIKISYSGMNINSNLLKIENSDNKIFIKYEINNFSVYYQKVIRLSSWIFAGIISLYLLGMVNENLQK</sequence>
<comment type="function">
    <text evidence="1 10">Subunit of the oligosaccharyl transferase (OST) complex that catalyzes the initial transfer of a defined glycan (Glc(3)Man(9)GlcNAc(2) in eukaryotes) from the lipid carrier dolichol-pyrophosphate to an asparagine residue within an Asn-X-Ser/Thr consensus motif in nascent polypeptide chains, the first step in protein N-glycosylation. N-glycosylation occurs cotranslationally and the complex associates with the Sec61 complex at the channel-forming translocon complex that mediates protein translocation across the endoplasmic reticulum (ER). All subunits are required for a maximal enzyme activity.</text>
</comment>
<keyword evidence="7 10" id="KW-0256">Endoplasmic reticulum</keyword>
<evidence type="ECO:0000256" key="10">
    <source>
        <dbReference type="RuleBase" id="RU361143"/>
    </source>
</evidence>
<comment type="pathway">
    <text evidence="3 10">Protein modification; protein glycosylation.</text>
</comment>
<gene>
    <name evidence="11" type="ORF">AWRI3580_g914</name>
</gene>
<keyword evidence="11" id="KW-0808">Transferase</keyword>
<comment type="caution">
    <text evidence="11">The sequence shown here is derived from an EMBL/GenBank/DDBJ whole genome shotgun (WGS) entry which is preliminary data.</text>
</comment>
<evidence type="ECO:0000256" key="1">
    <source>
        <dbReference type="ARBA" id="ARBA00002791"/>
    </source>
</evidence>
<keyword evidence="8" id="KW-1133">Transmembrane helix</keyword>
<dbReference type="Pfam" id="PF04597">
    <property type="entry name" value="Ribophorin_I"/>
    <property type="match status" value="1"/>
</dbReference>
<proteinExistence type="inferred from homology"/>
<evidence type="ECO:0000256" key="7">
    <source>
        <dbReference type="ARBA" id="ARBA00022824"/>
    </source>
</evidence>
<keyword evidence="9" id="KW-0472">Membrane</keyword>
<dbReference type="EMBL" id="LPNN01000002">
    <property type="protein sequence ID" value="OEJ92043.1"/>
    <property type="molecule type" value="Genomic_DNA"/>
</dbReference>